<name>W7X4H0_TETTS</name>
<dbReference type="OrthoDB" id="2151435at2759"/>
<proteinExistence type="predicted"/>
<feature type="region of interest" description="Disordered" evidence="1">
    <location>
        <begin position="23"/>
        <end position="80"/>
    </location>
</feature>
<sequence>MGNCCQNENTRDSELERIGLNIPAPIPQDSKKNSLVDPNYSKMTQSKNQNNFINMNGLTQPQTNRNSLASTPAQSGSSPHEIGFLSGSKNNVTECNSFISGLVPYKEKDIIQKMQQQHESIGDFVGRSRFSKESNLLRSSMKNFYIITSIYTPTMSSQKIDLYNQFVQKMELSGCRIITIEFASISSPFLVTEENFQPYNFQVRLEDPIFIRFNVLNQVLKKLPESWEWIGIVDYNVQFLDDKWVEKAQDCLRQSKIIQLFDTCKEITSNSRQLSYKYGIVNYFENIHNGQQIDLQQFQQYFEGGKAWAFRKDFFTEYNNLVDIFVTGFEETFLSLCLYGQFTNLFSSYLSEESIRIFKKIEQIYFKSDNQQSYINCQIQVESLNQENQTQNILASIQILNRQIQNLYMDSQGQIHLRNNDSKESKDEIKYFNKFLL</sequence>
<dbReference type="KEGG" id="tet:TTHERM_000568039"/>
<evidence type="ECO:0000313" key="3">
    <source>
        <dbReference type="Proteomes" id="UP000009168"/>
    </source>
</evidence>
<feature type="compositionally biased region" description="Polar residues" evidence="1">
    <location>
        <begin position="41"/>
        <end position="78"/>
    </location>
</feature>
<dbReference type="GeneID" id="24439612"/>
<organism evidence="2 3">
    <name type="scientific">Tetrahymena thermophila (strain SB210)</name>
    <dbReference type="NCBI Taxonomy" id="312017"/>
    <lineage>
        <taxon>Eukaryota</taxon>
        <taxon>Sar</taxon>
        <taxon>Alveolata</taxon>
        <taxon>Ciliophora</taxon>
        <taxon>Intramacronucleata</taxon>
        <taxon>Oligohymenophorea</taxon>
        <taxon>Hymenostomatida</taxon>
        <taxon>Tetrahymenina</taxon>
        <taxon>Tetrahymenidae</taxon>
        <taxon>Tetrahymena</taxon>
    </lineage>
</organism>
<evidence type="ECO:0000313" key="2">
    <source>
        <dbReference type="EMBL" id="EWS72297.1"/>
    </source>
</evidence>
<dbReference type="Proteomes" id="UP000009168">
    <property type="component" value="Unassembled WGS sequence"/>
</dbReference>
<dbReference type="EMBL" id="GG662498">
    <property type="protein sequence ID" value="EWS72297.1"/>
    <property type="molecule type" value="Genomic_DNA"/>
</dbReference>
<keyword evidence="3" id="KW-1185">Reference proteome</keyword>
<reference evidence="3" key="1">
    <citation type="journal article" date="2006" name="PLoS Biol.">
        <title>Macronuclear genome sequence of the ciliate Tetrahymena thermophila, a model eukaryote.</title>
        <authorList>
            <person name="Eisen J.A."/>
            <person name="Coyne R.S."/>
            <person name="Wu M."/>
            <person name="Wu D."/>
            <person name="Thiagarajan M."/>
            <person name="Wortman J.R."/>
            <person name="Badger J.H."/>
            <person name="Ren Q."/>
            <person name="Amedeo P."/>
            <person name="Jones K.M."/>
            <person name="Tallon L.J."/>
            <person name="Delcher A.L."/>
            <person name="Salzberg S.L."/>
            <person name="Silva J.C."/>
            <person name="Haas B.J."/>
            <person name="Majoros W.H."/>
            <person name="Farzad M."/>
            <person name="Carlton J.M."/>
            <person name="Smith R.K. Jr."/>
            <person name="Garg J."/>
            <person name="Pearlman R.E."/>
            <person name="Karrer K.M."/>
            <person name="Sun L."/>
            <person name="Manning G."/>
            <person name="Elde N.C."/>
            <person name="Turkewitz A.P."/>
            <person name="Asai D.J."/>
            <person name="Wilkes D.E."/>
            <person name="Wang Y."/>
            <person name="Cai H."/>
            <person name="Collins K."/>
            <person name="Stewart B.A."/>
            <person name="Lee S.R."/>
            <person name="Wilamowska K."/>
            <person name="Weinberg Z."/>
            <person name="Ruzzo W.L."/>
            <person name="Wloga D."/>
            <person name="Gaertig J."/>
            <person name="Frankel J."/>
            <person name="Tsao C.-C."/>
            <person name="Gorovsky M.A."/>
            <person name="Keeling P.J."/>
            <person name="Waller R.F."/>
            <person name="Patron N.J."/>
            <person name="Cherry J.M."/>
            <person name="Stover N.A."/>
            <person name="Krieger C.J."/>
            <person name="del Toro C."/>
            <person name="Ryder H.F."/>
            <person name="Williamson S.C."/>
            <person name="Barbeau R.A."/>
            <person name="Hamilton E.P."/>
            <person name="Orias E."/>
        </authorList>
    </citation>
    <scope>NUCLEOTIDE SEQUENCE [LARGE SCALE GENOMIC DNA]</scope>
    <source>
        <strain evidence="3">SB210</strain>
    </source>
</reference>
<dbReference type="InParanoid" id="W7X4H0"/>
<gene>
    <name evidence="2" type="ORF">TTHERM_000568039</name>
</gene>
<protein>
    <submittedName>
        <fullName evidence="2">Uncharacterized protein</fullName>
    </submittedName>
</protein>
<evidence type="ECO:0000256" key="1">
    <source>
        <dbReference type="SAM" id="MobiDB-lite"/>
    </source>
</evidence>
<dbReference type="RefSeq" id="XP_012655237.1">
    <property type="nucleotide sequence ID" value="XM_012799783.1"/>
</dbReference>
<accession>W7X4H0</accession>
<dbReference type="AlphaFoldDB" id="W7X4H0"/>